<keyword evidence="3" id="KW-0812">Transmembrane</keyword>
<dbReference type="RefSeq" id="WP_172144281.1">
    <property type="nucleotide sequence ID" value="NZ_JAAIIJ010000004.1"/>
</dbReference>
<gene>
    <name evidence="5" type="ORF">G1C94_0434</name>
</gene>
<evidence type="ECO:0000256" key="2">
    <source>
        <dbReference type="ARBA" id="ARBA00022801"/>
    </source>
</evidence>
<dbReference type="PANTHER" id="PTHR10587">
    <property type="entry name" value="GLYCOSYL TRANSFERASE-RELATED"/>
    <property type="match status" value="1"/>
</dbReference>
<dbReference type="PROSITE" id="PS51677">
    <property type="entry name" value="NODB"/>
    <property type="match status" value="1"/>
</dbReference>
<evidence type="ECO:0000256" key="3">
    <source>
        <dbReference type="SAM" id="Phobius"/>
    </source>
</evidence>
<dbReference type="Pfam" id="PF01522">
    <property type="entry name" value="Polysacc_deac_1"/>
    <property type="match status" value="1"/>
</dbReference>
<accession>A0ABX1SY58</accession>
<dbReference type="Proteomes" id="UP000553756">
    <property type="component" value="Unassembled WGS sequence"/>
</dbReference>
<name>A0ABX1SY58_9BIFI</name>
<evidence type="ECO:0000313" key="6">
    <source>
        <dbReference type="Proteomes" id="UP000553756"/>
    </source>
</evidence>
<protein>
    <submittedName>
        <fullName evidence="5">Polysaccharide deacetylase</fullName>
    </submittedName>
</protein>
<evidence type="ECO:0000256" key="1">
    <source>
        <dbReference type="ARBA" id="ARBA00022723"/>
    </source>
</evidence>
<comment type="caution">
    <text evidence="5">The sequence shown here is derived from an EMBL/GenBank/DDBJ whole genome shotgun (WGS) entry which is preliminary data.</text>
</comment>
<dbReference type="PANTHER" id="PTHR10587:SF133">
    <property type="entry name" value="CHITIN DEACETYLASE 1-RELATED"/>
    <property type="match status" value="1"/>
</dbReference>
<evidence type="ECO:0000259" key="4">
    <source>
        <dbReference type="PROSITE" id="PS51677"/>
    </source>
</evidence>
<keyword evidence="3" id="KW-1133">Transmembrane helix</keyword>
<dbReference type="InterPro" id="IPR002509">
    <property type="entry name" value="NODB_dom"/>
</dbReference>
<dbReference type="EMBL" id="JAAIIJ010000004">
    <property type="protein sequence ID" value="NMN01813.1"/>
    <property type="molecule type" value="Genomic_DNA"/>
</dbReference>
<keyword evidence="1" id="KW-0479">Metal-binding</keyword>
<feature type="domain" description="NodB homology" evidence="4">
    <location>
        <begin position="216"/>
        <end position="395"/>
    </location>
</feature>
<dbReference type="InterPro" id="IPR011330">
    <property type="entry name" value="Glyco_hydro/deAcase_b/a-brl"/>
</dbReference>
<keyword evidence="6" id="KW-1185">Reference proteome</keyword>
<proteinExistence type="predicted"/>
<dbReference type="Gene3D" id="3.20.20.370">
    <property type="entry name" value="Glycoside hydrolase/deacetylase"/>
    <property type="match status" value="1"/>
</dbReference>
<dbReference type="CDD" id="cd10917">
    <property type="entry name" value="CE4_NodB_like_6s_7s"/>
    <property type="match status" value="1"/>
</dbReference>
<dbReference type="InterPro" id="IPR050248">
    <property type="entry name" value="Polysacc_deacetylase_ArnD"/>
</dbReference>
<keyword evidence="3" id="KW-0472">Membrane</keyword>
<dbReference type="SUPFAM" id="SSF88713">
    <property type="entry name" value="Glycoside hydrolase/deacetylase"/>
    <property type="match status" value="1"/>
</dbReference>
<organism evidence="5 6">
    <name type="scientific">Bifidobacterium panos</name>
    <dbReference type="NCBI Taxonomy" id="2675321"/>
    <lineage>
        <taxon>Bacteria</taxon>
        <taxon>Bacillati</taxon>
        <taxon>Actinomycetota</taxon>
        <taxon>Actinomycetes</taxon>
        <taxon>Bifidobacteriales</taxon>
        <taxon>Bifidobacteriaceae</taxon>
        <taxon>Bifidobacterium</taxon>
    </lineage>
</organism>
<keyword evidence="2" id="KW-0378">Hydrolase</keyword>
<evidence type="ECO:0000313" key="5">
    <source>
        <dbReference type="EMBL" id="NMN01813.1"/>
    </source>
</evidence>
<feature type="transmembrane region" description="Helical" evidence="3">
    <location>
        <begin position="33"/>
        <end position="54"/>
    </location>
</feature>
<reference evidence="5 6" key="1">
    <citation type="submission" date="2020-02" db="EMBL/GenBank/DDBJ databases">
        <title>Characterization of phylogenetic diversity of novel bifidobacterial species isolated in Czech ZOOs.</title>
        <authorList>
            <person name="Lugli G.A."/>
            <person name="Vera N.B."/>
            <person name="Ventura M."/>
        </authorList>
    </citation>
    <scope>NUCLEOTIDE SEQUENCE [LARGE SCALE GENOMIC DNA]</scope>
    <source>
        <strain evidence="5 6">DSM 109963</strain>
    </source>
</reference>
<sequence length="403" mass="43980">MSDNNTELQGAMEELSFGNSATPPKSPHVGLRVFAIVLAVVLVLGGGGTGGYMWMCHWRRISITVNKSERLVRVDSTIASLLKDNDNFDAKPGRLLDITGDVIDQSGGEAVQVERNGQTVNPEQRDATGIKENDAITVTSGKDLTEGHSVRYETVPYDTDIDLTHGPLQEVKQQGKDGEREVWVGERSNKKVDKDITQEPQKLIVQSRTPRPASGKVIALTFDDGPSQYSSAILDILKSKGVKATFFNLGNSASQYPNATKRMLSEGHQVASHSNTHPYLPKMSNDEMLAELKAGFDNLKAATGADTKVLRAPYGSFGVDQWKAAAELVDMNVLWDIDTEDWKRPGANAIHDTVLNNAHNGAIVLMHDGGGDRSQDIEALPRIIDDLKARGYTFVTIDQLKAM</sequence>